<protein>
    <recommendedName>
        <fullName evidence="2">DUF6533 domain-containing protein</fullName>
    </recommendedName>
</protein>
<proteinExistence type="predicted"/>
<gene>
    <name evidence="3" type="ORF">L227DRAFT_606401</name>
</gene>
<feature type="transmembrane region" description="Helical" evidence="1">
    <location>
        <begin position="171"/>
        <end position="194"/>
    </location>
</feature>
<dbReference type="AlphaFoldDB" id="A0A5C2T0T6"/>
<feature type="transmembrane region" description="Helical" evidence="1">
    <location>
        <begin position="54"/>
        <end position="77"/>
    </location>
</feature>
<evidence type="ECO:0000259" key="2">
    <source>
        <dbReference type="Pfam" id="PF20151"/>
    </source>
</evidence>
<feature type="domain" description="DUF6533" evidence="2">
    <location>
        <begin position="24"/>
        <end position="69"/>
    </location>
</feature>
<keyword evidence="1" id="KW-0472">Membrane</keyword>
<keyword evidence="4" id="KW-1185">Reference proteome</keyword>
<dbReference type="EMBL" id="ML122251">
    <property type="protein sequence ID" value="RPD66286.1"/>
    <property type="molecule type" value="Genomic_DNA"/>
</dbReference>
<organism evidence="3 4">
    <name type="scientific">Lentinus tigrinus ALCF2SS1-6</name>
    <dbReference type="NCBI Taxonomy" id="1328759"/>
    <lineage>
        <taxon>Eukaryota</taxon>
        <taxon>Fungi</taxon>
        <taxon>Dikarya</taxon>
        <taxon>Basidiomycota</taxon>
        <taxon>Agaricomycotina</taxon>
        <taxon>Agaricomycetes</taxon>
        <taxon>Polyporales</taxon>
        <taxon>Polyporaceae</taxon>
        <taxon>Lentinus</taxon>
    </lineage>
</organism>
<dbReference type="Proteomes" id="UP000313359">
    <property type="component" value="Unassembled WGS sequence"/>
</dbReference>
<evidence type="ECO:0000256" key="1">
    <source>
        <dbReference type="SAM" id="Phobius"/>
    </source>
</evidence>
<feature type="transmembrane region" description="Helical" evidence="1">
    <location>
        <begin position="214"/>
        <end position="232"/>
    </location>
</feature>
<keyword evidence="1" id="KW-1133">Transmembrane helix</keyword>
<reference evidence="3" key="1">
    <citation type="journal article" date="2018" name="Genome Biol. Evol.">
        <title>Genomics and development of Lentinus tigrinus, a white-rot wood-decaying mushroom with dimorphic fruiting bodies.</title>
        <authorList>
            <person name="Wu B."/>
            <person name="Xu Z."/>
            <person name="Knudson A."/>
            <person name="Carlson A."/>
            <person name="Chen N."/>
            <person name="Kovaka S."/>
            <person name="LaButti K."/>
            <person name="Lipzen A."/>
            <person name="Pennachio C."/>
            <person name="Riley R."/>
            <person name="Schakwitz W."/>
            <person name="Umezawa K."/>
            <person name="Ohm R.A."/>
            <person name="Grigoriev I.V."/>
            <person name="Nagy L.G."/>
            <person name="Gibbons J."/>
            <person name="Hibbett D."/>
        </authorList>
    </citation>
    <scope>NUCLEOTIDE SEQUENCE [LARGE SCALE GENOMIC DNA]</scope>
    <source>
        <strain evidence="3">ALCF2SS1-6</strain>
    </source>
</reference>
<evidence type="ECO:0000313" key="4">
    <source>
        <dbReference type="Proteomes" id="UP000313359"/>
    </source>
</evidence>
<feature type="transmembrane region" description="Helical" evidence="1">
    <location>
        <begin position="120"/>
        <end position="140"/>
    </location>
</feature>
<keyword evidence="1" id="KW-0812">Transmembrane</keyword>
<dbReference type="InterPro" id="IPR045340">
    <property type="entry name" value="DUF6533"/>
</dbReference>
<dbReference type="OrthoDB" id="3261349at2759"/>
<sequence length="311" mass="34879">MNSTSLSTQAAAEYWASSVRFNNCLTLVGFTVLYYDYILTLFSEIEFFWKSASISTVSVLFVIIRYYGVIGPIPLILEYFADLPENLQTYHQAFAISSQAIVAVMLVVRTYALYDRSRRILALLIVTHVGGAIACLITIVTSRSPINTITPLPFTFFGCDLSLTNEQGIHLALAWAAMLWFDTTIFVLTLVQAFRVRRYFPGGLLEIMFRDGTIYYGILVASNVSNIITFMVTRSGSPLKGMDTTLTNVLSTTLTSRLILNIRDPSLRRVERTTTGWNDTTAAPTTTGYTLTQIEALDIQTQSSEDHRDWF</sequence>
<evidence type="ECO:0000313" key="3">
    <source>
        <dbReference type="EMBL" id="RPD66286.1"/>
    </source>
</evidence>
<feature type="transmembrane region" description="Helical" evidence="1">
    <location>
        <begin position="89"/>
        <end position="108"/>
    </location>
</feature>
<name>A0A5C2T0T6_9APHY</name>
<accession>A0A5C2T0T6</accession>
<feature type="transmembrane region" description="Helical" evidence="1">
    <location>
        <begin position="20"/>
        <end position="42"/>
    </location>
</feature>
<dbReference type="Pfam" id="PF20151">
    <property type="entry name" value="DUF6533"/>
    <property type="match status" value="1"/>
</dbReference>